<feature type="transmembrane region" description="Helical" evidence="1">
    <location>
        <begin position="252"/>
        <end position="273"/>
    </location>
</feature>
<dbReference type="EMBL" id="CP034791">
    <property type="protein sequence ID" value="AZT89875.1"/>
    <property type="molecule type" value="Genomic_DNA"/>
</dbReference>
<sequence length="341" mass="38089">MIGGLIVLLLIILFLPFFVKAVEHNLEYFLFIMGIIGVIISKQMSLDLFEHILKNHLLYYITFAVLIAGMLFFFFRNRINTMIELLTHRISIQFFVFVVIVILGLSSSFITAIIASLLLTEIMHHMPLDRNTKVKAIVLACFAIGFGAALTPVGEPLATITISKLKADFFYLARAVGLEIFITILLMAFLAALVVKKASKVDKDEFTESAESIKDVFLRAFKVFVFVFALELLGTAFKPLIDLYIIKLDAQILYWVNMISAIVDNATLAAAEISREMTDEQVRAIILGMIISGGMLIPGNIPNIISAGKFKIKSKEWARIGVPIGLILMAVYFVLVFIIKL</sequence>
<organism evidence="2 3">
    <name type="scientific">Caldicellulosiruptor changbaiensis</name>
    <dbReference type="NCBI Taxonomy" id="1222016"/>
    <lineage>
        <taxon>Bacteria</taxon>
        <taxon>Bacillati</taxon>
        <taxon>Bacillota</taxon>
        <taxon>Bacillota incertae sedis</taxon>
        <taxon>Caldicellulosiruptorales</taxon>
        <taxon>Caldicellulosiruptoraceae</taxon>
        <taxon>Caldicellulosiruptor</taxon>
    </lineage>
</organism>
<keyword evidence="1" id="KW-1133">Transmembrane helix</keyword>
<dbReference type="PIRSF" id="PIRSF019205">
    <property type="entry name" value="DUF1646"/>
    <property type="match status" value="1"/>
</dbReference>
<feature type="transmembrane region" description="Helical" evidence="1">
    <location>
        <begin position="171"/>
        <end position="195"/>
    </location>
</feature>
<keyword evidence="1" id="KW-0812">Transmembrane</keyword>
<feature type="transmembrane region" description="Helical" evidence="1">
    <location>
        <begin position="31"/>
        <end position="50"/>
    </location>
</feature>
<feature type="transmembrane region" description="Helical" evidence="1">
    <location>
        <begin position="285"/>
        <end position="305"/>
    </location>
</feature>
<evidence type="ECO:0000256" key="1">
    <source>
        <dbReference type="SAM" id="Phobius"/>
    </source>
</evidence>
<dbReference type="KEGG" id="ccha:ELD05_03925"/>
<keyword evidence="1" id="KW-0472">Membrane</keyword>
<dbReference type="Pfam" id="PF07854">
    <property type="entry name" value="DUF1646"/>
    <property type="match status" value="1"/>
</dbReference>
<dbReference type="Proteomes" id="UP000282930">
    <property type="component" value="Chromosome"/>
</dbReference>
<keyword evidence="3" id="KW-1185">Reference proteome</keyword>
<feature type="transmembrane region" description="Helical" evidence="1">
    <location>
        <begin position="57"/>
        <end position="75"/>
    </location>
</feature>
<dbReference type="InterPro" id="IPR012443">
    <property type="entry name" value="DUF1646"/>
</dbReference>
<name>A0A3T0D4A3_9FIRM</name>
<proteinExistence type="predicted"/>
<dbReference type="AlphaFoldDB" id="A0A3T0D4A3"/>
<protein>
    <submittedName>
        <fullName evidence="2">DUF1646 domain-containing protein</fullName>
    </submittedName>
</protein>
<dbReference type="RefSeq" id="WP_127351447.1">
    <property type="nucleotide sequence ID" value="NZ_CP034791.1"/>
</dbReference>
<feature type="transmembrane region" description="Helical" evidence="1">
    <location>
        <begin position="317"/>
        <end position="339"/>
    </location>
</feature>
<reference evidence="2 3" key="1">
    <citation type="submission" date="2018-12" db="EMBL/GenBank/DDBJ databases">
        <title>Genome sequence from the cellulolytic species, Caldicellulosiruptor changbaiensis.</title>
        <authorList>
            <person name="Blumer-Schuette S.E."/>
            <person name="Mendoza C."/>
        </authorList>
    </citation>
    <scope>NUCLEOTIDE SEQUENCE [LARGE SCALE GENOMIC DNA]</scope>
    <source>
        <strain evidence="2 3">CBS-Z</strain>
    </source>
</reference>
<feature type="transmembrane region" description="Helical" evidence="1">
    <location>
        <begin position="216"/>
        <end position="237"/>
    </location>
</feature>
<feature type="transmembrane region" description="Helical" evidence="1">
    <location>
        <begin position="95"/>
        <end position="120"/>
    </location>
</feature>
<evidence type="ECO:0000313" key="3">
    <source>
        <dbReference type="Proteomes" id="UP000282930"/>
    </source>
</evidence>
<feature type="transmembrane region" description="Helical" evidence="1">
    <location>
        <begin position="132"/>
        <end position="151"/>
    </location>
</feature>
<accession>A0A3T0D4A3</accession>
<evidence type="ECO:0000313" key="2">
    <source>
        <dbReference type="EMBL" id="AZT89875.1"/>
    </source>
</evidence>
<gene>
    <name evidence="2" type="ORF">ELD05_03925</name>
</gene>